<dbReference type="EMBL" id="VSRR010000074">
    <property type="protein sequence ID" value="MPC09555.1"/>
    <property type="molecule type" value="Genomic_DNA"/>
</dbReference>
<evidence type="ECO:0000313" key="2">
    <source>
        <dbReference type="Proteomes" id="UP000324222"/>
    </source>
</evidence>
<proteinExistence type="predicted"/>
<keyword evidence="2" id="KW-1185">Reference proteome</keyword>
<gene>
    <name evidence="1" type="ORF">E2C01_002170</name>
</gene>
<sequence>MRLGTTICLSSQYVHQTKRSLSEHQLNSLSLQHLKLVLGKKTPLEPHDNYLPGTAEGGKSSIICELVHSRDVEY</sequence>
<comment type="caution">
    <text evidence="1">The sequence shown here is derived from an EMBL/GenBank/DDBJ whole genome shotgun (WGS) entry which is preliminary data.</text>
</comment>
<dbReference type="AlphaFoldDB" id="A0A5B7CJV2"/>
<accession>A0A5B7CJV2</accession>
<protein>
    <submittedName>
        <fullName evidence="1">Uncharacterized protein</fullName>
    </submittedName>
</protein>
<organism evidence="1 2">
    <name type="scientific">Portunus trituberculatus</name>
    <name type="common">Swimming crab</name>
    <name type="synonym">Neptunus trituberculatus</name>
    <dbReference type="NCBI Taxonomy" id="210409"/>
    <lineage>
        <taxon>Eukaryota</taxon>
        <taxon>Metazoa</taxon>
        <taxon>Ecdysozoa</taxon>
        <taxon>Arthropoda</taxon>
        <taxon>Crustacea</taxon>
        <taxon>Multicrustacea</taxon>
        <taxon>Malacostraca</taxon>
        <taxon>Eumalacostraca</taxon>
        <taxon>Eucarida</taxon>
        <taxon>Decapoda</taxon>
        <taxon>Pleocyemata</taxon>
        <taxon>Brachyura</taxon>
        <taxon>Eubrachyura</taxon>
        <taxon>Portunoidea</taxon>
        <taxon>Portunidae</taxon>
        <taxon>Portuninae</taxon>
        <taxon>Portunus</taxon>
    </lineage>
</organism>
<evidence type="ECO:0000313" key="1">
    <source>
        <dbReference type="EMBL" id="MPC09555.1"/>
    </source>
</evidence>
<reference evidence="1 2" key="1">
    <citation type="submission" date="2019-05" db="EMBL/GenBank/DDBJ databases">
        <title>Another draft genome of Portunus trituberculatus and its Hox gene families provides insights of decapod evolution.</title>
        <authorList>
            <person name="Jeong J.-H."/>
            <person name="Song I."/>
            <person name="Kim S."/>
            <person name="Choi T."/>
            <person name="Kim D."/>
            <person name="Ryu S."/>
            <person name="Kim W."/>
        </authorList>
    </citation>
    <scope>NUCLEOTIDE SEQUENCE [LARGE SCALE GENOMIC DNA]</scope>
    <source>
        <tissue evidence="1">Muscle</tissue>
    </source>
</reference>
<dbReference type="Proteomes" id="UP000324222">
    <property type="component" value="Unassembled WGS sequence"/>
</dbReference>
<name>A0A5B7CJV2_PORTR</name>